<gene>
    <name evidence="3" type="ORF">L201_005514</name>
</gene>
<proteinExistence type="predicted"/>
<organism evidence="3 4">
    <name type="scientific">Kwoniella dendrophila CBS 6074</name>
    <dbReference type="NCBI Taxonomy" id="1295534"/>
    <lineage>
        <taxon>Eukaryota</taxon>
        <taxon>Fungi</taxon>
        <taxon>Dikarya</taxon>
        <taxon>Basidiomycota</taxon>
        <taxon>Agaricomycotina</taxon>
        <taxon>Tremellomycetes</taxon>
        <taxon>Tremellales</taxon>
        <taxon>Cryptococcaceae</taxon>
        <taxon>Kwoniella</taxon>
    </lineage>
</organism>
<dbReference type="Proteomes" id="UP001355207">
    <property type="component" value="Chromosome 7"/>
</dbReference>
<reference evidence="3 4" key="1">
    <citation type="submission" date="2024-01" db="EMBL/GenBank/DDBJ databases">
        <title>Comparative genomics of Cryptococcus and Kwoniella reveals pathogenesis evolution and contrasting modes of karyotype evolution via chromosome fusion or intercentromeric recombination.</title>
        <authorList>
            <person name="Coelho M.A."/>
            <person name="David-Palma M."/>
            <person name="Shea T."/>
            <person name="Bowers K."/>
            <person name="McGinley-Smith S."/>
            <person name="Mohammad A.W."/>
            <person name="Gnirke A."/>
            <person name="Yurkov A.M."/>
            <person name="Nowrousian M."/>
            <person name="Sun S."/>
            <person name="Cuomo C.A."/>
            <person name="Heitman J."/>
        </authorList>
    </citation>
    <scope>NUCLEOTIDE SEQUENCE [LARGE SCALE GENOMIC DNA]</scope>
    <source>
        <strain evidence="3 4">CBS 6074</strain>
    </source>
</reference>
<dbReference type="InterPro" id="IPR001202">
    <property type="entry name" value="WW_dom"/>
</dbReference>
<feature type="compositionally biased region" description="Basic and acidic residues" evidence="1">
    <location>
        <begin position="187"/>
        <end position="216"/>
    </location>
</feature>
<dbReference type="PROSITE" id="PS01159">
    <property type="entry name" value="WW_DOMAIN_1"/>
    <property type="match status" value="1"/>
</dbReference>
<dbReference type="GeneID" id="91096184"/>
<dbReference type="SMART" id="SM00456">
    <property type="entry name" value="WW"/>
    <property type="match status" value="1"/>
</dbReference>
<feature type="compositionally biased region" description="Polar residues" evidence="1">
    <location>
        <begin position="35"/>
        <end position="60"/>
    </location>
</feature>
<dbReference type="SUPFAM" id="SSF51045">
    <property type="entry name" value="WW domain"/>
    <property type="match status" value="1"/>
</dbReference>
<dbReference type="CDD" id="cd00201">
    <property type="entry name" value="WW"/>
    <property type="match status" value="1"/>
</dbReference>
<protein>
    <recommendedName>
        <fullName evidence="2">WW domain-containing protein</fullName>
    </recommendedName>
</protein>
<sequence length="355" mass="38435">MSNTNNSGEAPPPYQSGGGGRPNVSVTTPLGDVRSASSDAVTQGNRPAHQRNISNASDVSDLTDEEPQQLDPKEVDIRRSMDDEQRDLPEGWVRCFDPKQQHAFYVEEKTKRSTWLHPYDDPEFLKTLPTSHPAHPDSKEGRAIRKQSEDEKTFLDKKRENKDSKTPITNKTDKSVVSGGGNNTNNGEERNWFQKKKDQLIGTKEERAKAKEEKRRVREAQRKKMAEAQAAYEKRRRELIQQRLNDPSISRMYARDPYMYAAPSTPFVRGGGLYGSPYGYGYGGGYGRRGYGYGGYGGGYGGMGMAGPMMLGGGAGLLGGMLIADSMSGGYGGGFGGGDFGGGGGDFGGGGGGGF</sequence>
<evidence type="ECO:0000256" key="1">
    <source>
        <dbReference type="SAM" id="MobiDB-lite"/>
    </source>
</evidence>
<dbReference type="EMBL" id="CP144104">
    <property type="protein sequence ID" value="WWC90578.1"/>
    <property type="molecule type" value="Genomic_DNA"/>
</dbReference>
<feature type="region of interest" description="Disordered" evidence="1">
    <location>
        <begin position="1"/>
        <end position="93"/>
    </location>
</feature>
<evidence type="ECO:0000313" key="4">
    <source>
        <dbReference type="Proteomes" id="UP001355207"/>
    </source>
</evidence>
<keyword evidence="4" id="KW-1185">Reference proteome</keyword>
<dbReference type="Gene3D" id="2.20.70.10">
    <property type="match status" value="1"/>
</dbReference>
<feature type="compositionally biased region" description="Basic and acidic residues" evidence="1">
    <location>
        <begin position="71"/>
        <end position="89"/>
    </location>
</feature>
<dbReference type="PROSITE" id="PS50020">
    <property type="entry name" value="WW_DOMAIN_2"/>
    <property type="match status" value="1"/>
</dbReference>
<evidence type="ECO:0000259" key="2">
    <source>
        <dbReference type="PROSITE" id="PS50020"/>
    </source>
</evidence>
<feature type="domain" description="WW" evidence="2">
    <location>
        <begin position="86"/>
        <end position="120"/>
    </location>
</feature>
<feature type="region of interest" description="Disordered" evidence="1">
    <location>
        <begin position="109"/>
        <end position="216"/>
    </location>
</feature>
<dbReference type="InterPro" id="IPR036020">
    <property type="entry name" value="WW_dom_sf"/>
</dbReference>
<dbReference type="RefSeq" id="XP_066077341.1">
    <property type="nucleotide sequence ID" value="XM_066221244.1"/>
</dbReference>
<name>A0AAX4K0D5_9TREE</name>
<feature type="compositionally biased region" description="Basic and acidic residues" evidence="1">
    <location>
        <begin position="134"/>
        <end position="165"/>
    </location>
</feature>
<accession>A0AAX4K0D5</accession>
<dbReference type="AlphaFoldDB" id="A0AAX4K0D5"/>
<dbReference type="Pfam" id="PF00397">
    <property type="entry name" value="WW"/>
    <property type="match status" value="1"/>
</dbReference>
<evidence type="ECO:0000313" key="3">
    <source>
        <dbReference type="EMBL" id="WWC90578.1"/>
    </source>
</evidence>